<protein>
    <submittedName>
        <fullName evidence="2">Uncharacterized protein</fullName>
    </submittedName>
</protein>
<evidence type="ECO:0000256" key="1">
    <source>
        <dbReference type="SAM" id="Phobius"/>
    </source>
</evidence>
<keyword evidence="3" id="KW-1185">Reference proteome</keyword>
<feature type="transmembrane region" description="Helical" evidence="1">
    <location>
        <begin position="40"/>
        <end position="60"/>
    </location>
</feature>
<reference evidence="3" key="1">
    <citation type="journal article" date="2023" name="Commun. Biol.">
        <title>Genome analysis of Parmales, the sister group of diatoms, reveals the evolutionary specialization of diatoms from phago-mixotrophs to photoautotrophs.</title>
        <authorList>
            <person name="Ban H."/>
            <person name="Sato S."/>
            <person name="Yoshikawa S."/>
            <person name="Yamada K."/>
            <person name="Nakamura Y."/>
            <person name="Ichinomiya M."/>
            <person name="Sato N."/>
            <person name="Blanc-Mathieu R."/>
            <person name="Endo H."/>
            <person name="Kuwata A."/>
            <person name="Ogata H."/>
        </authorList>
    </citation>
    <scope>NUCLEOTIDE SEQUENCE [LARGE SCALE GENOMIC DNA]</scope>
    <source>
        <strain evidence="3">NIES 3701</strain>
    </source>
</reference>
<dbReference type="Proteomes" id="UP001165085">
    <property type="component" value="Unassembled WGS sequence"/>
</dbReference>
<evidence type="ECO:0000313" key="2">
    <source>
        <dbReference type="EMBL" id="GMH97544.1"/>
    </source>
</evidence>
<keyword evidence="1" id="KW-0812">Transmembrane</keyword>
<dbReference type="OrthoDB" id="190905at2759"/>
<keyword evidence="1" id="KW-0472">Membrane</keyword>
<gene>
    <name evidence="2" type="ORF">TrST_g6723</name>
</gene>
<keyword evidence="1" id="KW-1133">Transmembrane helix</keyword>
<sequence length="209" mass="23544">MIQKDDATIPLVYAEPRSSSTTSYTQVTYETYVRPHKKKLCSACCTFTFLSTFLLMFFLLPRSPEMWLKSYTPLSVTSSGATWTETFGFKNSNWYTMNWSDLKIDVYFCDQPSLWQCSWESTLPLIFEGSYVNPETETNEFTTSSRSSKNVELSYTSTASASTLAYMTATCASQGYIILWSQASVEGELKNGRSFGTTYLNGAVLVNCS</sequence>
<dbReference type="AlphaFoldDB" id="A0A9W7BVQ2"/>
<dbReference type="EMBL" id="BRXY01000497">
    <property type="protein sequence ID" value="GMH97544.1"/>
    <property type="molecule type" value="Genomic_DNA"/>
</dbReference>
<accession>A0A9W7BVQ2</accession>
<comment type="caution">
    <text evidence="2">The sequence shown here is derived from an EMBL/GenBank/DDBJ whole genome shotgun (WGS) entry which is preliminary data.</text>
</comment>
<evidence type="ECO:0000313" key="3">
    <source>
        <dbReference type="Proteomes" id="UP001165085"/>
    </source>
</evidence>
<organism evidence="2 3">
    <name type="scientific">Triparma strigata</name>
    <dbReference type="NCBI Taxonomy" id="1606541"/>
    <lineage>
        <taxon>Eukaryota</taxon>
        <taxon>Sar</taxon>
        <taxon>Stramenopiles</taxon>
        <taxon>Ochrophyta</taxon>
        <taxon>Bolidophyceae</taxon>
        <taxon>Parmales</taxon>
        <taxon>Triparmaceae</taxon>
        <taxon>Triparma</taxon>
    </lineage>
</organism>
<proteinExistence type="predicted"/>
<name>A0A9W7BVQ2_9STRA</name>